<comment type="similarity">
    <text evidence="8">Belongs to the glycosyl hydrolase 18 family.</text>
</comment>
<evidence type="ECO:0000313" key="12">
    <source>
        <dbReference type="Proteomes" id="UP000245884"/>
    </source>
</evidence>
<keyword evidence="12" id="KW-1185">Reference proteome</keyword>
<dbReference type="GeneID" id="37026100"/>
<proteinExistence type="inferred from homology"/>
<evidence type="ECO:0000256" key="4">
    <source>
        <dbReference type="ARBA" id="ARBA00023277"/>
    </source>
</evidence>
<evidence type="ECO:0000256" key="5">
    <source>
        <dbReference type="ARBA" id="ARBA00023295"/>
    </source>
</evidence>
<keyword evidence="4" id="KW-0119">Carbohydrate metabolism</keyword>
<dbReference type="PROSITE" id="PS51910">
    <property type="entry name" value="GH18_2"/>
    <property type="match status" value="1"/>
</dbReference>
<dbReference type="Pfam" id="PF00704">
    <property type="entry name" value="Glyco_hydro_18"/>
    <property type="match status" value="1"/>
</dbReference>
<dbReference type="Proteomes" id="UP000245884">
    <property type="component" value="Unassembled WGS sequence"/>
</dbReference>
<keyword evidence="3" id="KW-0146">Chitin degradation</keyword>
<keyword evidence="5 7" id="KW-0326">Glycosidase</keyword>
<evidence type="ECO:0000313" key="11">
    <source>
        <dbReference type="EMBL" id="PWN29301.1"/>
    </source>
</evidence>
<evidence type="ECO:0000256" key="9">
    <source>
        <dbReference type="SAM" id="MobiDB-lite"/>
    </source>
</evidence>
<evidence type="ECO:0000256" key="3">
    <source>
        <dbReference type="ARBA" id="ARBA00023024"/>
    </source>
</evidence>
<dbReference type="InterPro" id="IPR001579">
    <property type="entry name" value="Glyco_hydro_18_chit_AS"/>
</dbReference>
<protein>
    <submittedName>
        <fullName evidence="11">Glycoside hydrolase</fullName>
    </submittedName>
</protein>
<feature type="region of interest" description="Disordered" evidence="9">
    <location>
        <begin position="1"/>
        <end position="21"/>
    </location>
</feature>
<dbReference type="Gene3D" id="3.20.20.80">
    <property type="entry name" value="Glycosidases"/>
    <property type="match status" value="1"/>
</dbReference>
<sequence>MVPGPEIKVPSHFSTNTKTTTTAARIKRFGAKKAVKPLPGTANYVSNPRPPKGHLRPSTLGELPISINSNKDPRFVLYGDLYFQDDTFGVPPVNKVKGFTHYNVAFWMATSGPADNALAWTQATDEQRKKIKKAYNDAGIKLMVSAFGATDTPQTGAGLGNATKTANRLADFVRKYNFDGVDVDYEEMDHFAQGKSVPWLVTLTKQLRRRLPRDQGYLLTHAPIAPWFSKQIYKDGGYTEVHKQAGEDVDFYNVQFYNQGKDAYTSCDGLIWEGPKEWPSTSLFELAKYSHIPLDKLVIGKPALPTDAANGYVSKHDLGKCAQEAEKEGWKAGLMWWEYSKSFSAEQLKRVLFHWS</sequence>
<gene>
    <name evidence="11" type="ORF">BDZ90DRAFT_216526</name>
</gene>
<evidence type="ECO:0000256" key="7">
    <source>
        <dbReference type="RuleBase" id="RU000489"/>
    </source>
</evidence>
<evidence type="ECO:0000256" key="1">
    <source>
        <dbReference type="ARBA" id="ARBA00000822"/>
    </source>
</evidence>
<evidence type="ECO:0000256" key="6">
    <source>
        <dbReference type="ARBA" id="ARBA00023326"/>
    </source>
</evidence>
<dbReference type="GO" id="GO:0008843">
    <property type="term" value="F:endochitinase activity"/>
    <property type="evidence" value="ECO:0007669"/>
    <property type="project" value="UniProtKB-EC"/>
</dbReference>
<name>A0A316UYB4_9BASI</name>
<dbReference type="CDD" id="cd00598">
    <property type="entry name" value="GH18_chitinase-like"/>
    <property type="match status" value="1"/>
</dbReference>
<dbReference type="SUPFAM" id="SSF51445">
    <property type="entry name" value="(Trans)glycosidases"/>
    <property type="match status" value="1"/>
</dbReference>
<feature type="domain" description="GH18" evidence="10">
    <location>
        <begin position="73"/>
        <end position="356"/>
    </location>
</feature>
<dbReference type="PROSITE" id="PS01095">
    <property type="entry name" value="GH18_1"/>
    <property type="match status" value="1"/>
</dbReference>
<dbReference type="STRING" id="1569628.A0A316UYB4"/>
<evidence type="ECO:0000256" key="2">
    <source>
        <dbReference type="ARBA" id="ARBA00022801"/>
    </source>
</evidence>
<organism evidence="11 12">
    <name type="scientific">Jaminaea rosea</name>
    <dbReference type="NCBI Taxonomy" id="1569628"/>
    <lineage>
        <taxon>Eukaryota</taxon>
        <taxon>Fungi</taxon>
        <taxon>Dikarya</taxon>
        <taxon>Basidiomycota</taxon>
        <taxon>Ustilaginomycotina</taxon>
        <taxon>Exobasidiomycetes</taxon>
        <taxon>Microstromatales</taxon>
        <taxon>Microstromatales incertae sedis</taxon>
        <taxon>Jaminaea</taxon>
    </lineage>
</organism>
<dbReference type="RefSeq" id="XP_025363913.1">
    <property type="nucleotide sequence ID" value="XM_025504277.1"/>
</dbReference>
<dbReference type="InterPro" id="IPR017853">
    <property type="entry name" value="GH"/>
</dbReference>
<keyword evidence="2 7" id="KW-0378">Hydrolase</keyword>
<keyword evidence="6" id="KW-0624">Polysaccharide degradation</keyword>
<dbReference type="OrthoDB" id="3012298at2759"/>
<dbReference type="EMBL" id="KZ819663">
    <property type="protein sequence ID" value="PWN29301.1"/>
    <property type="molecule type" value="Genomic_DNA"/>
</dbReference>
<dbReference type="AlphaFoldDB" id="A0A316UYB4"/>
<accession>A0A316UYB4</accession>
<evidence type="ECO:0000259" key="10">
    <source>
        <dbReference type="PROSITE" id="PS51910"/>
    </source>
</evidence>
<reference evidence="11 12" key="1">
    <citation type="journal article" date="2018" name="Mol. Biol. Evol.">
        <title>Broad Genomic Sampling Reveals a Smut Pathogenic Ancestry of the Fungal Clade Ustilaginomycotina.</title>
        <authorList>
            <person name="Kijpornyongpan T."/>
            <person name="Mondo S.J."/>
            <person name="Barry K."/>
            <person name="Sandor L."/>
            <person name="Lee J."/>
            <person name="Lipzen A."/>
            <person name="Pangilinan J."/>
            <person name="LaButti K."/>
            <person name="Hainaut M."/>
            <person name="Henrissat B."/>
            <person name="Grigoriev I.V."/>
            <person name="Spatafora J.W."/>
            <person name="Aime M.C."/>
        </authorList>
    </citation>
    <scope>NUCLEOTIDE SEQUENCE [LARGE SCALE GENOMIC DNA]</scope>
    <source>
        <strain evidence="11 12">MCA 5214</strain>
    </source>
</reference>
<dbReference type="InterPro" id="IPR001223">
    <property type="entry name" value="Glyco_hydro18_cat"/>
</dbReference>
<dbReference type="GO" id="GO:0006032">
    <property type="term" value="P:chitin catabolic process"/>
    <property type="evidence" value="ECO:0007669"/>
    <property type="project" value="UniProtKB-KW"/>
</dbReference>
<comment type="catalytic activity">
    <reaction evidence="1">
        <text>Random endo-hydrolysis of N-acetyl-beta-D-glucosaminide (1-&gt;4)-beta-linkages in chitin and chitodextrins.</text>
        <dbReference type="EC" id="3.2.1.14"/>
    </reaction>
</comment>
<evidence type="ECO:0000256" key="8">
    <source>
        <dbReference type="RuleBase" id="RU004453"/>
    </source>
</evidence>
<dbReference type="GO" id="GO:0000272">
    <property type="term" value="P:polysaccharide catabolic process"/>
    <property type="evidence" value="ECO:0007669"/>
    <property type="project" value="UniProtKB-KW"/>
</dbReference>